<organism evidence="4 5">
    <name type="scientific">Bacillus manliponensis</name>
    <dbReference type="NCBI Taxonomy" id="574376"/>
    <lineage>
        <taxon>Bacteria</taxon>
        <taxon>Bacillati</taxon>
        <taxon>Bacillota</taxon>
        <taxon>Bacilli</taxon>
        <taxon>Bacillales</taxon>
        <taxon>Bacillaceae</taxon>
        <taxon>Bacillus</taxon>
        <taxon>Bacillus cereus group</taxon>
    </lineage>
</organism>
<dbReference type="SUPFAM" id="SSF53383">
    <property type="entry name" value="PLP-dependent transferases"/>
    <property type="match status" value="1"/>
</dbReference>
<dbReference type="RefSeq" id="WP_034640533.1">
    <property type="nucleotide sequence ID" value="NZ_CBCSJC010000014.1"/>
</dbReference>
<dbReference type="Gene3D" id="3.40.640.10">
    <property type="entry name" value="Type I PLP-dependent aspartate aminotransferase-like (Major domain)"/>
    <property type="match status" value="1"/>
</dbReference>
<dbReference type="PIRSF" id="PIRSF000390">
    <property type="entry name" value="PLP_StrS"/>
    <property type="match status" value="1"/>
</dbReference>
<reference evidence="4 5" key="1">
    <citation type="submission" date="2014-06" db="EMBL/GenBank/DDBJ databases">
        <title>Draft genome sequence of Bacillus manliponensis JCM 15802 (MCCC 1A00708).</title>
        <authorList>
            <person name="Lai Q."/>
            <person name="Liu Y."/>
            <person name="Shao Z."/>
        </authorList>
    </citation>
    <scope>NUCLEOTIDE SEQUENCE [LARGE SCALE GENOMIC DNA]</scope>
    <source>
        <strain evidence="4 5">JCM 15802</strain>
    </source>
</reference>
<dbReference type="InterPro" id="IPR015422">
    <property type="entry name" value="PyrdxlP-dep_Trfase_small"/>
</dbReference>
<evidence type="ECO:0000256" key="2">
    <source>
        <dbReference type="PIRSR" id="PIRSR000390-2"/>
    </source>
</evidence>
<dbReference type="InterPro" id="IPR000653">
    <property type="entry name" value="DegT/StrS_aminotransferase"/>
</dbReference>
<keyword evidence="2 3" id="KW-0663">Pyridoxal phosphate</keyword>
<sequence>MEWKISLYDLTIGKEELLAVEKAMKSKWISMGEQTKRFEQVFAEKLEVKLPGVAMNSGTAALHTAMKVLDIGPGDEVLVPSMTFVASANAVKMVGATPIFVDSVSELDFNMDIESIERNITSKTKAIIVVHYGGYSADMTNILAIAKNKGLKVVEDVAHGPFIKSKEGFLGTLGDVGCYSFFSTKNITTGEGGMLVTSNPKLHERARLFRSHSMSISSWDKHKGRPTTYDVSEVGMNYRTTDIASAIGIEQIKKYDSNQSKRENLVELYRENLRRISGLLVPFESICVSESSHHILPVLLPKEVNRNNIINFLKEKGIQTSVHYPACHLFTLFRKEQGTKRGLCPVAEDIADKELTLPLHPQMVQDDVHLVCELLEAALKEEV</sequence>
<feature type="modified residue" description="N6-(pyridoxal phosphate)lysine" evidence="2">
    <location>
        <position position="185"/>
    </location>
</feature>
<dbReference type="CDD" id="cd00616">
    <property type="entry name" value="AHBA_syn"/>
    <property type="match status" value="1"/>
</dbReference>
<evidence type="ECO:0000256" key="3">
    <source>
        <dbReference type="RuleBase" id="RU004508"/>
    </source>
</evidence>
<proteinExistence type="inferred from homology"/>
<dbReference type="EMBL" id="JOTN01000013">
    <property type="protein sequence ID" value="KEK18527.1"/>
    <property type="molecule type" value="Genomic_DNA"/>
</dbReference>
<dbReference type="InterPro" id="IPR015424">
    <property type="entry name" value="PyrdxlP-dep_Trfase"/>
</dbReference>
<name>A0A073JWF4_9BACI</name>
<dbReference type="PANTHER" id="PTHR30244:SF34">
    <property type="entry name" value="DTDP-4-AMINO-4,6-DIDEOXYGALACTOSE TRANSAMINASE"/>
    <property type="match status" value="1"/>
</dbReference>
<dbReference type="STRING" id="574376.BAMA_04460"/>
<dbReference type="GO" id="GO:0008483">
    <property type="term" value="F:transaminase activity"/>
    <property type="evidence" value="ECO:0007669"/>
    <property type="project" value="TreeGrafter"/>
</dbReference>
<dbReference type="Gene3D" id="3.90.1150.10">
    <property type="entry name" value="Aspartate Aminotransferase, domain 1"/>
    <property type="match status" value="1"/>
</dbReference>
<dbReference type="eggNOG" id="COG0399">
    <property type="taxonomic scope" value="Bacteria"/>
</dbReference>
<comment type="similarity">
    <text evidence="3">Belongs to the DegT/DnrJ/EryC1 family.</text>
</comment>
<dbReference type="PANTHER" id="PTHR30244">
    <property type="entry name" value="TRANSAMINASE"/>
    <property type="match status" value="1"/>
</dbReference>
<protein>
    <recommendedName>
        <fullName evidence="6">DegT/DnrJ/EryC1/StrS aminotransferase</fullName>
    </recommendedName>
</protein>
<feature type="active site" description="Proton acceptor" evidence="1">
    <location>
        <position position="185"/>
    </location>
</feature>
<evidence type="ECO:0008006" key="6">
    <source>
        <dbReference type="Google" id="ProtNLM"/>
    </source>
</evidence>
<dbReference type="GO" id="GO:0000271">
    <property type="term" value="P:polysaccharide biosynthetic process"/>
    <property type="evidence" value="ECO:0007669"/>
    <property type="project" value="TreeGrafter"/>
</dbReference>
<dbReference type="Pfam" id="PF01041">
    <property type="entry name" value="DegT_DnrJ_EryC1"/>
    <property type="match status" value="1"/>
</dbReference>
<evidence type="ECO:0000313" key="4">
    <source>
        <dbReference type="EMBL" id="KEK18527.1"/>
    </source>
</evidence>
<accession>A0A073JWF4</accession>
<dbReference type="Proteomes" id="UP000027822">
    <property type="component" value="Unassembled WGS sequence"/>
</dbReference>
<evidence type="ECO:0000313" key="5">
    <source>
        <dbReference type="Proteomes" id="UP000027822"/>
    </source>
</evidence>
<dbReference type="GO" id="GO:0030170">
    <property type="term" value="F:pyridoxal phosphate binding"/>
    <property type="evidence" value="ECO:0007669"/>
    <property type="project" value="TreeGrafter"/>
</dbReference>
<dbReference type="OrthoDB" id="9810913at2"/>
<evidence type="ECO:0000256" key="1">
    <source>
        <dbReference type="PIRSR" id="PIRSR000390-1"/>
    </source>
</evidence>
<dbReference type="AlphaFoldDB" id="A0A073JWF4"/>
<gene>
    <name evidence="4" type="ORF">BAMA_04460</name>
</gene>
<keyword evidence="5" id="KW-1185">Reference proteome</keyword>
<comment type="caution">
    <text evidence="4">The sequence shown here is derived from an EMBL/GenBank/DDBJ whole genome shotgun (WGS) entry which is preliminary data.</text>
</comment>
<dbReference type="InterPro" id="IPR015421">
    <property type="entry name" value="PyrdxlP-dep_Trfase_major"/>
</dbReference>